<dbReference type="Gene3D" id="3.90.1800.10">
    <property type="entry name" value="RNA polymerase alpha subunit dimerisation domain"/>
    <property type="match status" value="1"/>
</dbReference>
<dbReference type="GO" id="GO:0000428">
    <property type="term" value="C:DNA-directed RNA polymerase complex"/>
    <property type="evidence" value="ECO:0007669"/>
    <property type="project" value="UniProtKB-KW"/>
</dbReference>
<dbReference type="InterPro" id="IPR007120">
    <property type="entry name" value="DNA-dir_RNAP_su2_dom"/>
</dbReference>
<evidence type="ECO:0000256" key="1">
    <source>
        <dbReference type="ARBA" id="ARBA00012418"/>
    </source>
</evidence>
<dbReference type="GO" id="GO:0006351">
    <property type="term" value="P:DNA-templated transcription"/>
    <property type="evidence" value="ECO:0007669"/>
    <property type="project" value="InterPro"/>
</dbReference>
<evidence type="ECO:0000259" key="6">
    <source>
        <dbReference type="Pfam" id="PF00562"/>
    </source>
</evidence>
<accession>X0XLF3</accession>
<proteinExistence type="predicted"/>
<dbReference type="InterPro" id="IPR007641">
    <property type="entry name" value="RNA_pol_Rpb2_7"/>
</dbReference>
<evidence type="ECO:0000256" key="2">
    <source>
        <dbReference type="ARBA" id="ARBA00022478"/>
    </source>
</evidence>
<dbReference type="AlphaFoldDB" id="X0XLF3"/>
<keyword evidence="2" id="KW-0240">DNA-directed RNA polymerase</keyword>
<dbReference type="Gene3D" id="2.40.270.10">
    <property type="entry name" value="DNA-directed RNA polymerase, subunit 2, domain 6"/>
    <property type="match status" value="1"/>
</dbReference>
<reference evidence="8" key="1">
    <citation type="journal article" date="2014" name="Front. Microbiol.">
        <title>High frequency of phylogenetically diverse reductive dehalogenase-homologous genes in deep subseafloor sedimentary metagenomes.</title>
        <authorList>
            <person name="Kawai M."/>
            <person name="Futagami T."/>
            <person name="Toyoda A."/>
            <person name="Takaki Y."/>
            <person name="Nishi S."/>
            <person name="Hori S."/>
            <person name="Arai W."/>
            <person name="Tsubouchi T."/>
            <person name="Morono Y."/>
            <person name="Uchiyama I."/>
            <person name="Ito T."/>
            <person name="Fujiyama A."/>
            <person name="Inagaki F."/>
            <person name="Takami H."/>
        </authorList>
    </citation>
    <scope>NUCLEOTIDE SEQUENCE</scope>
    <source>
        <strain evidence="8">Expedition CK06-06</strain>
    </source>
</reference>
<evidence type="ECO:0000313" key="8">
    <source>
        <dbReference type="EMBL" id="GAG37463.1"/>
    </source>
</evidence>
<keyword evidence="5" id="KW-0804">Transcription</keyword>
<comment type="caution">
    <text evidence="8">The sequence shown here is derived from an EMBL/GenBank/DDBJ whole genome shotgun (WGS) entry which is preliminary data.</text>
</comment>
<protein>
    <recommendedName>
        <fullName evidence="1">DNA-directed RNA polymerase</fullName>
        <ecNumber evidence="1">2.7.7.6</ecNumber>
    </recommendedName>
</protein>
<gene>
    <name evidence="8" type="ORF">S01H1_67294</name>
</gene>
<dbReference type="InterPro" id="IPR037033">
    <property type="entry name" value="DNA-dir_RNAP_su2_hyb_sf"/>
</dbReference>
<dbReference type="SUPFAM" id="SSF64484">
    <property type="entry name" value="beta and beta-prime subunits of DNA dependent RNA-polymerase"/>
    <property type="match status" value="1"/>
</dbReference>
<dbReference type="EC" id="2.7.7.6" evidence="1"/>
<feature type="domain" description="RNA polymerase Rpb2" evidence="7">
    <location>
        <begin position="102"/>
        <end position="213"/>
    </location>
</feature>
<dbReference type="Pfam" id="PF04560">
    <property type="entry name" value="RNA_pol_Rpb2_7"/>
    <property type="match status" value="1"/>
</dbReference>
<dbReference type="PANTHER" id="PTHR20856">
    <property type="entry name" value="DNA-DIRECTED RNA POLYMERASE I SUBUNIT 2"/>
    <property type="match status" value="1"/>
</dbReference>
<name>X0XLF3_9ZZZZ</name>
<feature type="non-terminal residue" evidence="8">
    <location>
        <position position="1"/>
    </location>
</feature>
<dbReference type="Pfam" id="PF00562">
    <property type="entry name" value="RNA_pol_Rpb2_6"/>
    <property type="match status" value="1"/>
</dbReference>
<feature type="domain" description="DNA-directed RNA polymerase subunit 2 hybrid-binding" evidence="6">
    <location>
        <begin position="2"/>
        <end position="99"/>
    </location>
</feature>
<keyword evidence="4" id="KW-0548">Nucleotidyltransferase</keyword>
<evidence type="ECO:0000256" key="4">
    <source>
        <dbReference type="ARBA" id="ARBA00022695"/>
    </source>
</evidence>
<dbReference type="GO" id="GO:0032549">
    <property type="term" value="F:ribonucleoside binding"/>
    <property type="evidence" value="ECO:0007669"/>
    <property type="project" value="InterPro"/>
</dbReference>
<sequence>VESLIGKVCAVYGGFGDSTAFLNKGPKDKIFGDLLTKQGYSSTGNEIMYNGMTGEQLETEIYIGPTYYMRLKHMVKDKINYRARGPRTVLTRQTVGGRANDGGLRIGEMDRDAVIAHGMAGFLRESMMVRGDQFRMAICNKSGTIAVYNASRNIFLSPMVDGPLKFVGNLENSLNVVPISRFGRSFSIVDVPYAFKLLYQELLSMNVQMRFITADNVDQLVPLIKTDNLEKINRRNKVDGY</sequence>
<dbReference type="InterPro" id="IPR015712">
    <property type="entry name" value="DNA-dir_RNA_pol_su2"/>
</dbReference>
<dbReference type="GO" id="GO:0003677">
    <property type="term" value="F:DNA binding"/>
    <property type="evidence" value="ECO:0007669"/>
    <property type="project" value="InterPro"/>
</dbReference>
<dbReference type="EMBL" id="BARS01044558">
    <property type="protein sequence ID" value="GAG37463.1"/>
    <property type="molecule type" value="Genomic_DNA"/>
</dbReference>
<dbReference type="GO" id="GO:0003899">
    <property type="term" value="F:DNA-directed RNA polymerase activity"/>
    <property type="evidence" value="ECO:0007669"/>
    <property type="project" value="UniProtKB-EC"/>
</dbReference>
<organism evidence="8">
    <name type="scientific">marine sediment metagenome</name>
    <dbReference type="NCBI Taxonomy" id="412755"/>
    <lineage>
        <taxon>unclassified sequences</taxon>
        <taxon>metagenomes</taxon>
        <taxon>ecological metagenomes</taxon>
    </lineage>
</organism>
<evidence type="ECO:0000256" key="3">
    <source>
        <dbReference type="ARBA" id="ARBA00022679"/>
    </source>
</evidence>
<keyword evidence="3" id="KW-0808">Transferase</keyword>
<evidence type="ECO:0000256" key="5">
    <source>
        <dbReference type="ARBA" id="ARBA00023163"/>
    </source>
</evidence>
<evidence type="ECO:0000259" key="7">
    <source>
        <dbReference type="Pfam" id="PF04560"/>
    </source>
</evidence>